<organism evidence="1">
    <name type="scientific">Compsopogon caeruleus</name>
    <dbReference type="NCBI Taxonomy" id="31354"/>
    <lineage>
        <taxon>Eukaryota</taxon>
        <taxon>Rhodophyta</taxon>
        <taxon>Compsopogonophyceae</taxon>
        <taxon>Compsopogonales</taxon>
        <taxon>Compsopogonaceae</taxon>
        <taxon>Compsopogon</taxon>
    </lineage>
</organism>
<reference evidence="1" key="1">
    <citation type="submission" date="2021-01" db="EMBL/GenBank/DDBJ databases">
        <authorList>
            <person name="Corre E."/>
            <person name="Pelletier E."/>
            <person name="Niang G."/>
            <person name="Scheremetjew M."/>
            <person name="Finn R."/>
            <person name="Kale V."/>
            <person name="Holt S."/>
            <person name="Cochrane G."/>
            <person name="Meng A."/>
            <person name="Brown T."/>
            <person name="Cohen L."/>
        </authorList>
    </citation>
    <scope>NUCLEOTIDE SEQUENCE</scope>
    <source>
        <strain evidence="1">SAG 36.94</strain>
    </source>
</reference>
<evidence type="ECO:0000313" key="1">
    <source>
        <dbReference type="EMBL" id="CAD9236917.1"/>
    </source>
</evidence>
<name>A0A7S1THF4_9RHOD</name>
<dbReference type="AlphaFoldDB" id="A0A7S1THF4"/>
<sequence length="324" mass="36415">MDARNRVRNKYDQNRTLTHSCPALYPDGTFPTNTPMYQDNPGPVISIEDSEIDVVPHPTREEVPEDLPNNSMSSLSLLMNPNDRDELRYGNSEQVLSHSRVAKPAWKRPRDQKRIYPSAVLLTSIEAAESVAESSGAIAPIPKVVEVVPQRTESQYKPVRRPESLAVGYQTRIWEGAILLQGRYSDIEIPCFATPGYACNRKMLVTAIGWPPCFNVTRPTMKTRLELAPHFDNPCTQWFVQFFALDTHGSETASQSLTQLAKYTMDNHMAFEIDCLEDPLRPGKLYLWGFDVTGKGISLMGAYRPLVTTGDDVARLLNDVLRTS</sequence>
<accession>A0A7S1THF4</accession>
<proteinExistence type="predicted"/>
<protein>
    <submittedName>
        <fullName evidence="1">Uncharacterized protein</fullName>
    </submittedName>
</protein>
<dbReference type="EMBL" id="HBGH01016310">
    <property type="protein sequence ID" value="CAD9236917.1"/>
    <property type="molecule type" value="Transcribed_RNA"/>
</dbReference>
<gene>
    <name evidence="1" type="ORF">CCAE0312_LOCUS9014</name>
</gene>